<gene>
    <name evidence="7" type="ORF">BXY41_108228</name>
</gene>
<protein>
    <submittedName>
        <fullName evidence="7">Amino acid/amide ABC transporter substrate-binding protein (HAAT family)</fullName>
    </submittedName>
</protein>
<comment type="similarity">
    <text evidence="1">Belongs to the leucine-binding protein family.</text>
</comment>
<reference evidence="7 8" key="1">
    <citation type="submission" date="2018-02" db="EMBL/GenBank/DDBJ databases">
        <title>Genomic Encyclopedia of Archaeal and Bacterial Type Strains, Phase II (KMG-II): from individual species to whole genera.</title>
        <authorList>
            <person name="Goeker M."/>
        </authorList>
    </citation>
    <scope>NUCLEOTIDE SEQUENCE [LARGE SCALE GENOMIC DNA]</scope>
    <source>
        <strain evidence="7 8">DSM 3808</strain>
    </source>
</reference>
<feature type="signal peptide" evidence="5">
    <location>
        <begin position="1"/>
        <end position="23"/>
    </location>
</feature>
<evidence type="ECO:0000256" key="1">
    <source>
        <dbReference type="ARBA" id="ARBA00010062"/>
    </source>
</evidence>
<dbReference type="GO" id="GO:0006865">
    <property type="term" value="P:amino acid transport"/>
    <property type="evidence" value="ECO:0007669"/>
    <property type="project" value="UniProtKB-KW"/>
</dbReference>
<evidence type="ECO:0000256" key="5">
    <source>
        <dbReference type="SAM" id="SignalP"/>
    </source>
</evidence>
<dbReference type="Gene3D" id="3.40.50.2300">
    <property type="match status" value="2"/>
</dbReference>
<organism evidence="7 8">
    <name type="scientific">Lacrimispora xylanisolvens</name>
    <dbReference type="NCBI Taxonomy" id="384636"/>
    <lineage>
        <taxon>Bacteria</taxon>
        <taxon>Bacillati</taxon>
        <taxon>Bacillota</taxon>
        <taxon>Clostridia</taxon>
        <taxon>Lachnospirales</taxon>
        <taxon>Lachnospiraceae</taxon>
        <taxon>Lacrimispora</taxon>
    </lineage>
</organism>
<name>A0A2S6HQV9_9FIRM</name>
<dbReference type="InterPro" id="IPR028082">
    <property type="entry name" value="Peripla_BP_I"/>
</dbReference>
<dbReference type="EMBL" id="PTJA01000008">
    <property type="protein sequence ID" value="PPK80003.1"/>
    <property type="molecule type" value="Genomic_DNA"/>
</dbReference>
<evidence type="ECO:0000256" key="2">
    <source>
        <dbReference type="ARBA" id="ARBA00022448"/>
    </source>
</evidence>
<dbReference type="PRINTS" id="PR00337">
    <property type="entry name" value="LEUILEVALBP"/>
</dbReference>
<feature type="domain" description="Leucine-binding protein" evidence="6">
    <location>
        <begin position="56"/>
        <end position="385"/>
    </location>
</feature>
<dbReference type="PANTHER" id="PTHR30483">
    <property type="entry name" value="LEUCINE-SPECIFIC-BINDING PROTEIN"/>
    <property type="match status" value="1"/>
</dbReference>
<evidence type="ECO:0000259" key="6">
    <source>
        <dbReference type="Pfam" id="PF13458"/>
    </source>
</evidence>
<keyword evidence="4" id="KW-0029">Amino-acid transport</keyword>
<feature type="chain" id="PRO_5038730878" evidence="5">
    <location>
        <begin position="24"/>
        <end position="415"/>
    </location>
</feature>
<dbReference type="InterPro" id="IPR051010">
    <property type="entry name" value="BCAA_transport"/>
</dbReference>
<sequence>MKKQLSKILALGLSLTMFLTACGAGKTSTKTEETTTGAAVSESTTGTAEAGEVFVIGNPQPLTGVNAQVGESANMAAELAVKVINKEGGFNGVPIKLVNYDDQGSPEEAVKIANKMIQVDKVDAILGSLTSSNVLAAGGIYNEAKIPTIGTGNSPTWMQQGWEYVFRAGLNTALSMPHVTEKMLNLDVKKVAVFRGLDDAAKTSAETFIEEAKKAGIEVTTIESYTEGDTDFSGQVAKMINSKPDAVFCSTNGPTQAIFAKQLRQLGFNKLCFNREGIPVDTINVAGDAVNNWVFAYPYVVYSSVEEAKDPEMKEFLELYYQAYGVMPFHDCAYRSWDAMMVFWEASKIAGSNDKEAIKDAISKIKDFKSLGGMLDFTDGTREGLHTLNDYIIIDGKYLDFNEWIKAGNITKLAE</sequence>
<dbReference type="PANTHER" id="PTHR30483:SF6">
    <property type="entry name" value="PERIPLASMIC BINDING PROTEIN OF ABC TRANSPORTER FOR NATURAL AMINO ACIDS"/>
    <property type="match status" value="1"/>
</dbReference>
<keyword evidence="3 5" id="KW-0732">Signal</keyword>
<dbReference type="InterPro" id="IPR028081">
    <property type="entry name" value="Leu-bd"/>
</dbReference>
<evidence type="ECO:0000313" key="7">
    <source>
        <dbReference type="EMBL" id="PPK80003.1"/>
    </source>
</evidence>
<evidence type="ECO:0000256" key="3">
    <source>
        <dbReference type="ARBA" id="ARBA00022729"/>
    </source>
</evidence>
<dbReference type="RefSeq" id="WP_170072415.1">
    <property type="nucleotide sequence ID" value="NZ_PTJA01000008.1"/>
</dbReference>
<dbReference type="Pfam" id="PF13458">
    <property type="entry name" value="Peripla_BP_6"/>
    <property type="match status" value="1"/>
</dbReference>
<dbReference type="AlphaFoldDB" id="A0A2S6HQV9"/>
<dbReference type="Proteomes" id="UP000237749">
    <property type="component" value="Unassembled WGS sequence"/>
</dbReference>
<evidence type="ECO:0000256" key="4">
    <source>
        <dbReference type="ARBA" id="ARBA00022970"/>
    </source>
</evidence>
<keyword evidence="2" id="KW-0813">Transport</keyword>
<dbReference type="PROSITE" id="PS51257">
    <property type="entry name" value="PROKAR_LIPOPROTEIN"/>
    <property type="match status" value="1"/>
</dbReference>
<keyword evidence="8" id="KW-1185">Reference proteome</keyword>
<comment type="caution">
    <text evidence="7">The sequence shown here is derived from an EMBL/GenBank/DDBJ whole genome shotgun (WGS) entry which is preliminary data.</text>
</comment>
<dbReference type="InterPro" id="IPR000709">
    <property type="entry name" value="Leu_Ile_Val-bd"/>
</dbReference>
<dbReference type="SUPFAM" id="SSF53822">
    <property type="entry name" value="Periplasmic binding protein-like I"/>
    <property type="match status" value="1"/>
</dbReference>
<dbReference type="CDD" id="cd06349">
    <property type="entry name" value="PBP1_ABC_HAAT-like"/>
    <property type="match status" value="1"/>
</dbReference>
<proteinExistence type="inferred from homology"/>
<accession>A0A2S6HQV9</accession>
<evidence type="ECO:0000313" key="8">
    <source>
        <dbReference type="Proteomes" id="UP000237749"/>
    </source>
</evidence>